<dbReference type="Pfam" id="PF09383">
    <property type="entry name" value="NIL"/>
    <property type="match status" value="1"/>
</dbReference>
<evidence type="ECO:0000259" key="11">
    <source>
        <dbReference type="PROSITE" id="PS50893"/>
    </source>
</evidence>
<dbReference type="PANTHER" id="PTHR43166">
    <property type="entry name" value="AMINO ACID IMPORT ATP-BINDING PROTEIN"/>
    <property type="match status" value="1"/>
</dbReference>
<dbReference type="FunFam" id="3.40.50.300:FF:000056">
    <property type="entry name" value="Cell division ATP-binding protein FtsE"/>
    <property type="match status" value="1"/>
</dbReference>
<dbReference type="PANTHER" id="PTHR43166:SF30">
    <property type="entry name" value="METHIONINE IMPORT ATP-BINDING PROTEIN METN"/>
    <property type="match status" value="1"/>
</dbReference>
<dbReference type="InterPro" id="IPR045865">
    <property type="entry name" value="ACT-like_dom_sf"/>
</dbReference>
<dbReference type="AlphaFoldDB" id="I0ES36"/>
<keyword evidence="13" id="KW-1185">Reference proteome</keyword>
<dbReference type="InterPro" id="IPR041701">
    <property type="entry name" value="MetN_ABC"/>
</dbReference>
<reference evidence="12 13" key="1">
    <citation type="journal article" date="2013" name="PLoS ONE">
        <title>Sequence Divergence and Conservation in Genomes ofHelicobacter cetorum Strains from a Dolphin and a Whale.</title>
        <authorList>
            <person name="Kersulyte D."/>
            <person name="Rossi M."/>
            <person name="Berg D.E."/>
        </authorList>
    </citation>
    <scope>NUCLEOTIDE SEQUENCE [LARGE SCALE GENOMIC DNA]</scope>
    <source>
        <strain evidence="12 13">MIT 99-5656</strain>
    </source>
</reference>
<feature type="domain" description="ABC transporter" evidence="11">
    <location>
        <begin position="3"/>
        <end position="239"/>
    </location>
</feature>
<dbReference type="InterPro" id="IPR050086">
    <property type="entry name" value="MetN_ABC_transporter-like"/>
</dbReference>
<evidence type="ECO:0000256" key="9">
    <source>
        <dbReference type="ARBA" id="ARBA00022970"/>
    </source>
</evidence>
<dbReference type="PROSITE" id="PS00211">
    <property type="entry name" value="ABC_TRANSPORTER_1"/>
    <property type="match status" value="1"/>
</dbReference>
<name>I0ES36_HELCM</name>
<keyword evidence="9" id="KW-0029">Amino-acid transport</keyword>
<evidence type="ECO:0000256" key="2">
    <source>
        <dbReference type="ARBA" id="ARBA00005417"/>
    </source>
</evidence>
<dbReference type="eggNOG" id="COG1135">
    <property type="taxonomic scope" value="Bacteria"/>
</dbReference>
<dbReference type="InterPro" id="IPR017871">
    <property type="entry name" value="ABC_transporter-like_CS"/>
</dbReference>
<dbReference type="Gene3D" id="3.30.70.260">
    <property type="match status" value="1"/>
</dbReference>
<dbReference type="HOGENOM" id="CLU_000604_1_3_7"/>
<evidence type="ECO:0000313" key="13">
    <source>
        <dbReference type="Proteomes" id="UP000005013"/>
    </source>
</evidence>
<dbReference type="Gene3D" id="3.40.50.300">
    <property type="entry name" value="P-loop containing nucleotide triphosphate hydrolases"/>
    <property type="match status" value="1"/>
</dbReference>
<accession>I0ES36</accession>
<dbReference type="SMART" id="SM00930">
    <property type="entry name" value="NIL"/>
    <property type="match status" value="1"/>
</dbReference>
<dbReference type="PROSITE" id="PS50893">
    <property type="entry name" value="ABC_TRANSPORTER_2"/>
    <property type="match status" value="1"/>
</dbReference>
<proteinExistence type="inferred from homology"/>
<dbReference type="SMART" id="SM00382">
    <property type="entry name" value="AAA"/>
    <property type="match status" value="1"/>
</dbReference>
<keyword evidence="6" id="KW-0547">Nucleotide-binding</keyword>
<evidence type="ECO:0000256" key="3">
    <source>
        <dbReference type="ARBA" id="ARBA00020019"/>
    </source>
</evidence>
<gene>
    <name evidence="12" type="primary">metN</name>
    <name evidence="12" type="ordered locus">HCD_03695</name>
</gene>
<dbReference type="OrthoDB" id="9814623at2"/>
<keyword evidence="4" id="KW-0813">Transport</keyword>
<keyword evidence="10" id="KW-0472">Membrane</keyword>
<dbReference type="PATRIC" id="fig|1163745.3.peg.784"/>
<keyword evidence="8" id="KW-1278">Translocase</keyword>
<evidence type="ECO:0000256" key="10">
    <source>
        <dbReference type="ARBA" id="ARBA00023136"/>
    </source>
</evidence>
<comment type="function">
    <text evidence="1">Part of the ABC transporter FtsEX involved in cellular division. Important for assembly or stability of the septal ring.</text>
</comment>
<sequence>MIVELKNIEKIYENGFHALKGVNLELEKGGVLGVIGYSGAGKSTLIRLINCLERPSSGEVLVNGVNLLSLKPKELQMARQKIGMIFQHFNLLSAKNVFENVAFALEIAQWKKTEIKSRVYELLELVGLKDKAHFYPKELSGGQQQRVAIARSLANCPSLLLCDEATSALDPRTTHSILMLLKDIQKKLDLSIVFITHHIEVVKELCNQMCVMSGGKIVEKGAVEEIFANPKHAVTKELLGVGNEHVDKKSQDIYRIVFLGEHLDEPIISNLIKRFKIDVSIISGNIEELTTKDIGYLVVRFLGSAMEIQGALEYLDSLGLKVEKIKD</sequence>
<keyword evidence="7 12" id="KW-0067">ATP-binding</keyword>
<keyword evidence="5" id="KW-1003">Cell membrane</keyword>
<dbReference type="KEGG" id="hcm:HCD_03695"/>
<evidence type="ECO:0000256" key="6">
    <source>
        <dbReference type="ARBA" id="ARBA00022741"/>
    </source>
</evidence>
<dbReference type="Proteomes" id="UP000005013">
    <property type="component" value="Chromosome"/>
</dbReference>
<evidence type="ECO:0000256" key="4">
    <source>
        <dbReference type="ARBA" id="ARBA00022448"/>
    </source>
</evidence>
<dbReference type="GO" id="GO:0005524">
    <property type="term" value="F:ATP binding"/>
    <property type="evidence" value="ECO:0007669"/>
    <property type="project" value="UniProtKB-KW"/>
</dbReference>
<dbReference type="RefSeq" id="WP_014659264.1">
    <property type="nucleotide sequence ID" value="NC_017735.1"/>
</dbReference>
<evidence type="ECO:0000256" key="1">
    <source>
        <dbReference type="ARBA" id="ARBA00002579"/>
    </source>
</evidence>
<dbReference type="GO" id="GO:0016887">
    <property type="term" value="F:ATP hydrolysis activity"/>
    <property type="evidence" value="ECO:0007669"/>
    <property type="project" value="InterPro"/>
</dbReference>
<dbReference type="SUPFAM" id="SSF55021">
    <property type="entry name" value="ACT-like"/>
    <property type="match status" value="1"/>
</dbReference>
<dbReference type="CDD" id="cd03258">
    <property type="entry name" value="ABC_MetN_methionine_transporter"/>
    <property type="match status" value="1"/>
</dbReference>
<evidence type="ECO:0000313" key="12">
    <source>
        <dbReference type="EMBL" id="AFI05755.1"/>
    </source>
</evidence>
<dbReference type="Pfam" id="PF00005">
    <property type="entry name" value="ABC_tran"/>
    <property type="match status" value="1"/>
</dbReference>
<organism evidence="12 13">
    <name type="scientific">Helicobacter cetorum (strain ATCC BAA-540 / CCUG 52418 / MIT 99-5656)</name>
    <dbReference type="NCBI Taxonomy" id="1163745"/>
    <lineage>
        <taxon>Bacteria</taxon>
        <taxon>Pseudomonadati</taxon>
        <taxon>Campylobacterota</taxon>
        <taxon>Epsilonproteobacteria</taxon>
        <taxon>Campylobacterales</taxon>
        <taxon>Helicobacteraceae</taxon>
        <taxon>Helicobacter</taxon>
    </lineage>
</organism>
<evidence type="ECO:0000256" key="5">
    <source>
        <dbReference type="ARBA" id="ARBA00022475"/>
    </source>
</evidence>
<dbReference type="InterPro" id="IPR018449">
    <property type="entry name" value="NIL_domain"/>
</dbReference>
<dbReference type="GO" id="GO:0006865">
    <property type="term" value="P:amino acid transport"/>
    <property type="evidence" value="ECO:0007669"/>
    <property type="project" value="UniProtKB-KW"/>
</dbReference>
<dbReference type="STRING" id="1163745.HCD_03695"/>
<dbReference type="InterPro" id="IPR027417">
    <property type="entry name" value="P-loop_NTPase"/>
</dbReference>
<comment type="similarity">
    <text evidence="2">Belongs to the ABC transporter superfamily.</text>
</comment>
<evidence type="ECO:0000256" key="8">
    <source>
        <dbReference type="ARBA" id="ARBA00022967"/>
    </source>
</evidence>
<protein>
    <recommendedName>
        <fullName evidence="3">Cell division ATP-binding protein FtsE</fullName>
    </recommendedName>
</protein>
<dbReference type="InterPro" id="IPR003439">
    <property type="entry name" value="ABC_transporter-like_ATP-bd"/>
</dbReference>
<evidence type="ECO:0000256" key="7">
    <source>
        <dbReference type="ARBA" id="ARBA00022840"/>
    </source>
</evidence>
<dbReference type="EMBL" id="CP003481">
    <property type="protein sequence ID" value="AFI05755.1"/>
    <property type="molecule type" value="Genomic_DNA"/>
</dbReference>
<dbReference type="InterPro" id="IPR003593">
    <property type="entry name" value="AAA+_ATPase"/>
</dbReference>
<dbReference type="GO" id="GO:0005886">
    <property type="term" value="C:plasma membrane"/>
    <property type="evidence" value="ECO:0007669"/>
    <property type="project" value="UniProtKB-ARBA"/>
</dbReference>
<dbReference type="SUPFAM" id="SSF52540">
    <property type="entry name" value="P-loop containing nucleoside triphosphate hydrolases"/>
    <property type="match status" value="1"/>
</dbReference>